<evidence type="ECO:0000313" key="6">
    <source>
        <dbReference type="Proteomes" id="UP000653056"/>
    </source>
</evidence>
<evidence type="ECO:0000256" key="2">
    <source>
        <dbReference type="ARBA" id="ARBA00023125"/>
    </source>
</evidence>
<organism evidence="5 6">
    <name type="scientific">Litchfieldella qijiaojingensis</name>
    <dbReference type="NCBI Taxonomy" id="980347"/>
    <lineage>
        <taxon>Bacteria</taxon>
        <taxon>Pseudomonadati</taxon>
        <taxon>Pseudomonadota</taxon>
        <taxon>Gammaproteobacteria</taxon>
        <taxon>Oceanospirillales</taxon>
        <taxon>Halomonadaceae</taxon>
        <taxon>Litchfieldella</taxon>
    </lineage>
</organism>
<dbReference type="InterPro" id="IPR023187">
    <property type="entry name" value="Tscrpt_reg_MarR-type_CS"/>
</dbReference>
<dbReference type="PROSITE" id="PS50995">
    <property type="entry name" value="HTH_MARR_2"/>
    <property type="match status" value="1"/>
</dbReference>
<evidence type="ECO:0000313" key="5">
    <source>
        <dbReference type="EMBL" id="GGX93963.1"/>
    </source>
</evidence>
<keyword evidence="1" id="KW-0805">Transcription regulation</keyword>
<dbReference type="PRINTS" id="PR00598">
    <property type="entry name" value="HTHMARR"/>
</dbReference>
<reference evidence="6" key="1">
    <citation type="journal article" date="2019" name="Int. J. Syst. Evol. Microbiol.">
        <title>The Global Catalogue of Microorganisms (GCM) 10K type strain sequencing project: providing services to taxonomists for standard genome sequencing and annotation.</title>
        <authorList>
            <consortium name="The Broad Institute Genomics Platform"/>
            <consortium name="The Broad Institute Genome Sequencing Center for Infectious Disease"/>
            <person name="Wu L."/>
            <person name="Ma J."/>
        </authorList>
    </citation>
    <scope>NUCLEOTIDE SEQUENCE [LARGE SCALE GENOMIC DNA]</scope>
    <source>
        <strain evidence="6">KCTC 22228</strain>
    </source>
</reference>
<dbReference type="SMART" id="SM00347">
    <property type="entry name" value="HTH_MARR"/>
    <property type="match status" value="1"/>
</dbReference>
<dbReference type="SUPFAM" id="SSF46785">
    <property type="entry name" value="Winged helix' DNA-binding domain"/>
    <property type="match status" value="1"/>
</dbReference>
<dbReference type="InterPro" id="IPR036388">
    <property type="entry name" value="WH-like_DNA-bd_sf"/>
</dbReference>
<dbReference type="EMBL" id="BMXS01000010">
    <property type="protein sequence ID" value="GGX93963.1"/>
    <property type="molecule type" value="Genomic_DNA"/>
</dbReference>
<dbReference type="PANTHER" id="PTHR42756:SF1">
    <property type="entry name" value="TRANSCRIPTIONAL REPRESSOR OF EMRAB OPERON"/>
    <property type="match status" value="1"/>
</dbReference>
<keyword evidence="2" id="KW-0238">DNA-binding</keyword>
<dbReference type="Proteomes" id="UP000653056">
    <property type="component" value="Unassembled WGS sequence"/>
</dbReference>
<gene>
    <name evidence="5" type="ORF">GCM10007160_21780</name>
</gene>
<proteinExistence type="predicted"/>
<evidence type="ECO:0000256" key="1">
    <source>
        <dbReference type="ARBA" id="ARBA00023015"/>
    </source>
</evidence>
<sequence>MGVEEKAQAMSPQTTSKERLRLWLRMLRVTRQVEAELREKLRVQFDSTLPRFDVLAALYRHAEGLKMNELSRQLMVSNGNVTGIVNRLVEDGYIDRIAIEGDRRATRVCLTELGRAAFAEMAEAHEAWVSELFDGVTEKDAHHMGELLHRLPAEPGAER</sequence>
<keyword evidence="6" id="KW-1185">Reference proteome</keyword>
<keyword evidence="3" id="KW-0804">Transcription</keyword>
<feature type="domain" description="HTH marR-type" evidence="4">
    <location>
        <begin position="19"/>
        <end position="153"/>
    </location>
</feature>
<accession>A0ABQ2YUD6</accession>
<comment type="caution">
    <text evidence="5">The sequence shown here is derived from an EMBL/GenBank/DDBJ whole genome shotgun (WGS) entry which is preliminary data.</text>
</comment>
<dbReference type="PANTHER" id="PTHR42756">
    <property type="entry name" value="TRANSCRIPTIONAL REGULATOR, MARR"/>
    <property type="match status" value="1"/>
</dbReference>
<evidence type="ECO:0000256" key="3">
    <source>
        <dbReference type="ARBA" id="ARBA00023163"/>
    </source>
</evidence>
<dbReference type="Gene3D" id="1.10.10.10">
    <property type="entry name" value="Winged helix-like DNA-binding domain superfamily/Winged helix DNA-binding domain"/>
    <property type="match status" value="1"/>
</dbReference>
<evidence type="ECO:0000259" key="4">
    <source>
        <dbReference type="PROSITE" id="PS50995"/>
    </source>
</evidence>
<dbReference type="InterPro" id="IPR036390">
    <property type="entry name" value="WH_DNA-bd_sf"/>
</dbReference>
<protein>
    <submittedName>
        <fullName evidence="5">MarR family transcriptional regulator</fullName>
    </submittedName>
</protein>
<dbReference type="PROSITE" id="PS01117">
    <property type="entry name" value="HTH_MARR_1"/>
    <property type="match status" value="1"/>
</dbReference>
<name>A0ABQ2YUD6_9GAMM</name>
<dbReference type="InterPro" id="IPR000835">
    <property type="entry name" value="HTH_MarR-typ"/>
</dbReference>
<dbReference type="Pfam" id="PF12802">
    <property type="entry name" value="MarR_2"/>
    <property type="match status" value="1"/>
</dbReference>